<dbReference type="Proteomes" id="UP000176998">
    <property type="component" value="Unassembled WGS sequence"/>
</dbReference>
<dbReference type="AlphaFoldDB" id="A0A1G4AUL7"/>
<gene>
    <name evidence="2" type="ORF">CORC01_11811</name>
</gene>
<accession>A0A1G4AUL7</accession>
<name>A0A1G4AUL7_9PEZI</name>
<dbReference type="RefSeq" id="XP_022470037.1">
    <property type="nucleotide sequence ID" value="XM_022623433.1"/>
</dbReference>
<dbReference type="GeneID" id="34564943"/>
<comment type="caution">
    <text evidence="2">The sequence shown here is derived from an EMBL/GenBank/DDBJ whole genome shotgun (WGS) entry which is preliminary data.</text>
</comment>
<feature type="compositionally biased region" description="Basic and acidic residues" evidence="1">
    <location>
        <begin position="14"/>
        <end position="25"/>
    </location>
</feature>
<evidence type="ECO:0000313" key="3">
    <source>
        <dbReference type="Proteomes" id="UP000176998"/>
    </source>
</evidence>
<evidence type="ECO:0000313" key="2">
    <source>
        <dbReference type="EMBL" id="OHE92869.1"/>
    </source>
</evidence>
<evidence type="ECO:0000256" key="1">
    <source>
        <dbReference type="SAM" id="MobiDB-lite"/>
    </source>
</evidence>
<dbReference type="EMBL" id="MJBS01000134">
    <property type="protein sequence ID" value="OHE92869.1"/>
    <property type="molecule type" value="Genomic_DNA"/>
</dbReference>
<protein>
    <submittedName>
        <fullName evidence="2">Uncharacterized protein</fullName>
    </submittedName>
</protein>
<reference evidence="2 3" key="1">
    <citation type="submission" date="2016-09" db="EMBL/GenBank/DDBJ databases">
        <authorList>
            <person name="Capua I."/>
            <person name="De Benedictis P."/>
            <person name="Joannis T."/>
            <person name="Lombin L.H."/>
            <person name="Cattoli G."/>
        </authorList>
    </citation>
    <scope>NUCLEOTIDE SEQUENCE [LARGE SCALE GENOMIC DNA]</scope>
    <source>
        <strain evidence="2 3">IMI 309357</strain>
    </source>
</reference>
<proteinExistence type="predicted"/>
<feature type="region of interest" description="Disordered" evidence="1">
    <location>
        <begin position="1"/>
        <end position="25"/>
    </location>
</feature>
<organism evidence="2 3">
    <name type="scientific">Colletotrichum orchidophilum</name>
    <dbReference type="NCBI Taxonomy" id="1209926"/>
    <lineage>
        <taxon>Eukaryota</taxon>
        <taxon>Fungi</taxon>
        <taxon>Dikarya</taxon>
        <taxon>Ascomycota</taxon>
        <taxon>Pezizomycotina</taxon>
        <taxon>Sordariomycetes</taxon>
        <taxon>Hypocreomycetidae</taxon>
        <taxon>Glomerellales</taxon>
        <taxon>Glomerellaceae</taxon>
        <taxon>Colletotrichum</taxon>
    </lineage>
</organism>
<sequence>MNWPTRRTARGGFRGRDCGHRTERPGISEFSVENDASPTVTLGSKRPVIRRDGLMRQVAGDEGLGLGLEESQSAKAGPVSLNVRVESSFMDEMPPTGIFGWQHVA</sequence>
<keyword evidence="3" id="KW-1185">Reference proteome</keyword>